<feature type="transmembrane region" description="Helical" evidence="7">
    <location>
        <begin position="119"/>
        <end position="140"/>
    </location>
</feature>
<keyword evidence="6 7" id="KW-0472">Membrane</keyword>
<proteinExistence type="inferred from homology"/>
<dbReference type="InterPro" id="IPR000515">
    <property type="entry name" value="MetI-like"/>
</dbReference>
<evidence type="ECO:0000259" key="8">
    <source>
        <dbReference type="PROSITE" id="PS50928"/>
    </source>
</evidence>
<evidence type="ECO:0000313" key="11">
    <source>
        <dbReference type="Proteomes" id="UP001220962"/>
    </source>
</evidence>
<keyword evidence="12" id="KW-1185">Reference proteome</keyword>
<feature type="transmembrane region" description="Helical" evidence="7">
    <location>
        <begin position="194"/>
        <end position="216"/>
    </location>
</feature>
<evidence type="ECO:0000256" key="4">
    <source>
        <dbReference type="ARBA" id="ARBA00022692"/>
    </source>
</evidence>
<evidence type="ECO:0000256" key="6">
    <source>
        <dbReference type="ARBA" id="ARBA00023136"/>
    </source>
</evidence>
<keyword evidence="5 7" id="KW-1133">Transmembrane helix</keyword>
<comment type="similarity">
    <text evidence="7">Belongs to the binding-protein-dependent transport system permease family.</text>
</comment>
<dbReference type="CDD" id="cd06261">
    <property type="entry name" value="TM_PBP2"/>
    <property type="match status" value="1"/>
</dbReference>
<evidence type="ECO:0000313" key="9">
    <source>
        <dbReference type="EMBL" id="WDH80992.1"/>
    </source>
</evidence>
<evidence type="ECO:0000313" key="10">
    <source>
        <dbReference type="EMBL" id="WDI00706.1"/>
    </source>
</evidence>
<dbReference type="GO" id="GO:0055085">
    <property type="term" value="P:transmembrane transport"/>
    <property type="evidence" value="ECO:0007669"/>
    <property type="project" value="InterPro"/>
</dbReference>
<evidence type="ECO:0000256" key="2">
    <source>
        <dbReference type="ARBA" id="ARBA00022448"/>
    </source>
</evidence>
<dbReference type="Proteomes" id="UP001220962">
    <property type="component" value="Chromosome"/>
</dbReference>
<dbReference type="Pfam" id="PF00528">
    <property type="entry name" value="BPD_transp_1"/>
    <property type="match status" value="1"/>
</dbReference>
<dbReference type="Gene3D" id="1.10.3720.10">
    <property type="entry name" value="MetI-like"/>
    <property type="match status" value="1"/>
</dbReference>
<sequence length="287" mass="32400">MELELRKQRSIQKFVPRLAGLAVNAIMFIFTISCIYPLIWIVYSSLKTQPEFANSILSLPQNLHFANYVEALELTNMLQLSWNSARVTFLSVLGIVIISYVTGYIAARLNFKGKKLMIFYYLFGMLVPIHALLVPIYLLFKNWGLDDQWYTLIIPYIAFNLSMPIMLIYSYVVGIPREIEEAAAIDGLSFSGTMFKIVVPMAVPVLTTVAILQFFACWNEFSFALVLLNDESLRTVPLGMSYFKSQYSTNYPQLMAGMVMSMLPVAVLYFAFSSRIIAGVMSGAVKG</sequence>
<dbReference type="SUPFAM" id="SSF161098">
    <property type="entry name" value="MetI-like"/>
    <property type="match status" value="1"/>
</dbReference>
<dbReference type="InterPro" id="IPR035906">
    <property type="entry name" value="MetI-like_sf"/>
</dbReference>
<evidence type="ECO:0000256" key="1">
    <source>
        <dbReference type="ARBA" id="ARBA00004651"/>
    </source>
</evidence>
<protein>
    <submittedName>
        <fullName evidence="9">Carbohydrate ABC transporter permease</fullName>
    </submittedName>
</protein>
<keyword evidence="2 7" id="KW-0813">Transport</keyword>
<comment type="subcellular location">
    <subcellularLocation>
        <location evidence="1 7">Cell membrane</location>
        <topology evidence="1 7">Multi-pass membrane protein</topology>
    </subcellularLocation>
</comment>
<evidence type="ECO:0000313" key="12">
    <source>
        <dbReference type="Proteomes" id="UP001221519"/>
    </source>
</evidence>
<dbReference type="PANTHER" id="PTHR43744">
    <property type="entry name" value="ABC TRANSPORTER PERMEASE PROTEIN MG189-RELATED-RELATED"/>
    <property type="match status" value="1"/>
</dbReference>
<dbReference type="EMBL" id="CP118101">
    <property type="protein sequence ID" value="WDH80992.1"/>
    <property type="molecule type" value="Genomic_DNA"/>
</dbReference>
<dbReference type="GO" id="GO:0005886">
    <property type="term" value="C:plasma membrane"/>
    <property type="evidence" value="ECO:0007669"/>
    <property type="project" value="UniProtKB-SubCell"/>
</dbReference>
<feature type="transmembrane region" description="Helical" evidence="7">
    <location>
        <begin position="87"/>
        <end position="107"/>
    </location>
</feature>
<name>A0AAX3MX59_9BACL</name>
<keyword evidence="3" id="KW-1003">Cell membrane</keyword>
<feature type="transmembrane region" description="Helical" evidence="7">
    <location>
        <begin position="251"/>
        <end position="272"/>
    </location>
</feature>
<gene>
    <name evidence="9" type="ORF">PUW23_15775</name>
    <name evidence="10" type="ORF">PUW25_15600</name>
</gene>
<evidence type="ECO:0000256" key="7">
    <source>
        <dbReference type="RuleBase" id="RU363032"/>
    </source>
</evidence>
<evidence type="ECO:0000256" key="5">
    <source>
        <dbReference type="ARBA" id="ARBA00022989"/>
    </source>
</evidence>
<feature type="transmembrane region" description="Helical" evidence="7">
    <location>
        <begin position="21"/>
        <end position="43"/>
    </location>
</feature>
<dbReference type="RefSeq" id="WP_047910535.1">
    <property type="nucleotide sequence ID" value="NZ_CP118101.1"/>
</dbReference>
<organism evidence="9 11">
    <name type="scientific">Paenibacillus urinalis</name>
    <dbReference type="NCBI Taxonomy" id="521520"/>
    <lineage>
        <taxon>Bacteria</taxon>
        <taxon>Bacillati</taxon>
        <taxon>Bacillota</taxon>
        <taxon>Bacilli</taxon>
        <taxon>Bacillales</taxon>
        <taxon>Paenibacillaceae</taxon>
        <taxon>Paenibacillus</taxon>
    </lineage>
</organism>
<feature type="domain" description="ABC transmembrane type-1" evidence="8">
    <location>
        <begin position="81"/>
        <end position="272"/>
    </location>
</feature>
<evidence type="ECO:0000256" key="3">
    <source>
        <dbReference type="ARBA" id="ARBA00022475"/>
    </source>
</evidence>
<dbReference type="Proteomes" id="UP001221519">
    <property type="component" value="Chromosome"/>
</dbReference>
<keyword evidence="4 7" id="KW-0812">Transmembrane</keyword>
<reference evidence="9 12" key="1">
    <citation type="submission" date="2023-02" db="EMBL/GenBank/DDBJ databases">
        <title>Pathogen: clinical or host-associated sample.</title>
        <authorList>
            <person name="Hergert J."/>
            <person name="Casey R."/>
            <person name="Wagner J."/>
            <person name="Young E.L."/>
            <person name="Oakeson K.F."/>
        </authorList>
    </citation>
    <scope>NUCLEOTIDE SEQUENCE</scope>
    <source>
        <strain evidence="10 12">2022CK-00829</strain>
        <strain evidence="9">2022CK-00830</strain>
    </source>
</reference>
<accession>A0AAX3MX59</accession>
<feature type="transmembrane region" description="Helical" evidence="7">
    <location>
        <begin position="152"/>
        <end position="173"/>
    </location>
</feature>
<dbReference type="PROSITE" id="PS50928">
    <property type="entry name" value="ABC_TM1"/>
    <property type="match status" value="1"/>
</dbReference>
<dbReference type="PANTHER" id="PTHR43744:SF12">
    <property type="entry name" value="ABC TRANSPORTER PERMEASE PROTEIN MG189-RELATED"/>
    <property type="match status" value="1"/>
</dbReference>
<dbReference type="AlphaFoldDB" id="A0AAX3MX59"/>
<dbReference type="PROSITE" id="PS51257">
    <property type="entry name" value="PROKAR_LIPOPROTEIN"/>
    <property type="match status" value="1"/>
</dbReference>
<dbReference type="EMBL" id="CP118108">
    <property type="protein sequence ID" value="WDI00706.1"/>
    <property type="molecule type" value="Genomic_DNA"/>
</dbReference>